<evidence type="ECO:0000259" key="2">
    <source>
        <dbReference type="SMART" id="SM00731"/>
    </source>
</evidence>
<dbReference type="EMBL" id="KL198017">
    <property type="protein sequence ID" value="KDQ20462.1"/>
    <property type="molecule type" value="Genomic_DNA"/>
</dbReference>
<organism evidence="3 4">
    <name type="scientific">Botryobasidium botryosum (strain FD-172 SS1)</name>
    <dbReference type="NCBI Taxonomy" id="930990"/>
    <lineage>
        <taxon>Eukaryota</taxon>
        <taxon>Fungi</taxon>
        <taxon>Dikarya</taxon>
        <taxon>Basidiomycota</taxon>
        <taxon>Agaricomycotina</taxon>
        <taxon>Agaricomycetes</taxon>
        <taxon>Cantharellales</taxon>
        <taxon>Botryobasidiaceae</taxon>
        <taxon>Botryobasidium</taxon>
    </lineage>
</organism>
<dbReference type="PANTHER" id="PTHR23099:SF0">
    <property type="entry name" value="GERM CELL NUCLEAR ACIDIC PROTEIN"/>
    <property type="match status" value="1"/>
</dbReference>
<feature type="compositionally biased region" description="Polar residues" evidence="1">
    <location>
        <begin position="21"/>
        <end position="45"/>
    </location>
</feature>
<feature type="region of interest" description="Disordered" evidence="1">
    <location>
        <begin position="280"/>
        <end position="319"/>
    </location>
</feature>
<dbReference type="InterPro" id="IPR036910">
    <property type="entry name" value="HMG_box_dom_sf"/>
</dbReference>
<dbReference type="CDD" id="cd00084">
    <property type="entry name" value="HMG-box_SF"/>
    <property type="match status" value="1"/>
</dbReference>
<dbReference type="PANTHER" id="PTHR23099">
    <property type="entry name" value="TRANSCRIPTIONAL REGULATOR"/>
    <property type="match status" value="1"/>
</dbReference>
<dbReference type="Pfam" id="PF10263">
    <property type="entry name" value="SprT-like"/>
    <property type="match status" value="1"/>
</dbReference>
<dbReference type="InParanoid" id="A0A067N8L2"/>
<dbReference type="HOGENOM" id="CLU_478155_0_0_1"/>
<dbReference type="Proteomes" id="UP000027195">
    <property type="component" value="Unassembled WGS sequence"/>
</dbReference>
<protein>
    <recommendedName>
        <fullName evidence="2">SprT-like domain-containing protein</fullName>
    </recommendedName>
</protein>
<dbReference type="SMART" id="SM00731">
    <property type="entry name" value="SprT"/>
    <property type="match status" value="1"/>
</dbReference>
<gene>
    <name evidence="3" type="ORF">BOTBODRAFT_40635</name>
</gene>
<feature type="region of interest" description="Disordered" evidence="1">
    <location>
        <begin position="112"/>
        <end position="165"/>
    </location>
</feature>
<evidence type="ECO:0000313" key="3">
    <source>
        <dbReference type="EMBL" id="KDQ20462.1"/>
    </source>
</evidence>
<reference evidence="4" key="1">
    <citation type="journal article" date="2014" name="Proc. Natl. Acad. Sci. U.S.A.">
        <title>Extensive sampling of basidiomycete genomes demonstrates inadequacy of the white-rot/brown-rot paradigm for wood decay fungi.</title>
        <authorList>
            <person name="Riley R."/>
            <person name="Salamov A.A."/>
            <person name="Brown D.W."/>
            <person name="Nagy L.G."/>
            <person name="Floudas D."/>
            <person name="Held B.W."/>
            <person name="Levasseur A."/>
            <person name="Lombard V."/>
            <person name="Morin E."/>
            <person name="Otillar R."/>
            <person name="Lindquist E.A."/>
            <person name="Sun H."/>
            <person name="LaButti K.M."/>
            <person name="Schmutz J."/>
            <person name="Jabbour D."/>
            <person name="Luo H."/>
            <person name="Baker S.E."/>
            <person name="Pisabarro A.G."/>
            <person name="Walton J.D."/>
            <person name="Blanchette R.A."/>
            <person name="Henrissat B."/>
            <person name="Martin F."/>
            <person name="Cullen D."/>
            <person name="Hibbett D.S."/>
            <person name="Grigoriev I.V."/>
        </authorList>
    </citation>
    <scope>NUCLEOTIDE SEQUENCE [LARGE SCALE GENOMIC DNA]</scope>
    <source>
        <strain evidence="4">FD-172 SS1</strain>
    </source>
</reference>
<dbReference type="InterPro" id="IPR006640">
    <property type="entry name" value="SprT-like_domain"/>
</dbReference>
<feature type="region of interest" description="Disordered" evidence="1">
    <location>
        <begin position="537"/>
        <end position="558"/>
    </location>
</feature>
<feature type="domain" description="SprT-like" evidence="2">
    <location>
        <begin position="323"/>
        <end position="490"/>
    </location>
</feature>
<accession>A0A067N8L2</accession>
<dbReference type="GO" id="GO:0006950">
    <property type="term" value="P:response to stress"/>
    <property type="evidence" value="ECO:0007669"/>
    <property type="project" value="UniProtKB-ARBA"/>
</dbReference>
<feature type="compositionally biased region" description="Low complexity" evidence="1">
    <location>
        <begin position="112"/>
        <end position="121"/>
    </location>
</feature>
<feature type="compositionally biased region" description="Low complexity" evidence="1">
    <location>
        <begin position="236"/>
        <end position="245"/>
    </location>
</feature>
<dbReference type="STRING" id="930990.A0A067N8L2"/>
<feature type="region of interest" description="Disordered" evidence="1">
    <location>
        <begin position="211"/>
        <end position="245"/>
    </location>
</feature>
<evidence type="ECO:0000313" key="4">
    <source>
        <dbReference type="Proteomes" id="UP000027195"/>
    </source>
</evidence>
<feature type="region of interest" description="Disordered" evidence="1">
    <location>
        <begin position="1"/>
        <end position="45"/>
    </location>
</feature>
<sequence length="570" mass="61174">MASLPTLDRLLDGERSRSAPKASTPSSKRKPNPNTANVLTFTPVKSGTPRTFVLDNIAPPNFSPSAIPCRQPQAHPDSQNALAPHSLPLSMADGAESSLALAQISERIAEAAEASNARPNPFVTLSNTQARPRKVRAAGRRIVSSDEDTSSEVSPPQTRAVAPTVTSIAKVQTSKGKSGGSSSIPTEIIVISSDEEIERIISQPIRVKGQVHFPSESCDPPKGHNKPFTPSAGRTLPPSKLPASSSSSASIISLAVDHPPITNTKRRPVRSSISGTEVIVLSSDSDSEPTPAPPRTSRPKAGSATPPNPTVKKSRKPTEAHLSSVAFALFTELNEKVFEGKMPPAKEAGAEGEGCELVWSKTLRSTAGRACCRGEGKNPDGTRKWKCKIELSKKVVDCEERVRHTLSHEMCHLAAWIIDFEQKPDHGPAFKKCKLAYAESLDVNLSRHDRHGTPTKSPTSTSGNAFGRHSKSIDPSTQVCGRCKSQIRPLFAAPKATAKKSGYQEFLKENLKPLRESRPGMTMGEAMKILGEKWKEQQAMAPGRGGSAEKDEEGIADVDDVVRKMQGLGF</sequence>
<feature type="region of interest" description="Disordered" evidence="1">
    <location>
        <begin position="447"/>
        <end position="477"/>
    </location>
</feature>
<dbReference type="OrthoDB" id="20772at2759"/>
<dbReference type="Gene3D" id="1.10.30.10">
    <property type="entry name" value="High mobility group box domain"/>
    <property type="match status" value="1"/>
</dbReference>
<dbReference type="GO" id="GO:0005634">
    <property type="term" value="C:nucleus"/>
    <property type="evidence" value="ECO:0007669"/>
    <property type="project" value="TreeGrafter"/>
</dbReference>
<dbReference type="SUPFAM" id="SSF47095">
    <property type="entry name" value="HMG-box"/>
    <property type="match status" value="1"/>
</dbReference>
<evidence type="ECO:0000256" key="1">
    <source>
        <dbReference type="SAM" id="MobiDB-lite"/>
    </source>
</evidence>
<name>A0A067N8L2_BOTB1</name>
<feature type="region of interest" description="Disordered" evidence="1">
    <location>
        <begin position="59"/>
        <end position="85"/>
    </location>
</feature>
<proteinExistence type="predicted"/>
<keyword evidence="4" id="KW-1185">Reference proteome</keyword>
<dbReference type="AlphaFoldDB" id="A0A067N8L2"/>